<dbReference type="EMBL" id="SSSN01000007">
    <property type="protein sequence ID" value="THG33990.1"/>
    <property type="molecule type" value="Genomic_DNA"/>
</dbReference>
<gene>
    <name evidence="2" type="ORF">E6C70_11240</name>
</gene>
<feature type="transmembrane region" description="Helical" evidence="1">
    <location>
        <begin position="130"/>
        <end position="153"/>
    </location>
</feature>
<accession>A0A4S4FT85</accession>
<feature type="transmembrane region" description="Helical" evidence="1">
    <location>
        <begin position="159"/>
        <end position="176"/>
    </location>
</feature>
<proteinExistence type="predicted"/>
<keyword evidence="1" id="KW-1133">Transmembrane helix</keyword>
<name>A0A4S4FT85_9MICO</name>
<organism evidence="2 3">
    <name type="scientific">Orlajensenia flava</name>
    <dbReference type="NCBI Taxonomy" id="2565934"/>
    <lineage>
        <taxon>Bacteria</taxon>
        <taxon>Bacillati</taxon>
        <taxon>Actinomycetota</taxon>
        <taxon>Actinomycetes</taxon>
        <taxon>Micrococcales</taxon>
        <taxon>Microbacteriaceae</taxon>
        <taxon>Orlajensenia</taxon>
    </lineage>
</organism>
<evidence type="ECO:0000256" key="1">
    <source>
        <dbReference type="SAM" id="Phobius"/>
    </source>
</evidence>
<dbReference type="OrthoDB" id="3870305at2"/>
<feature type="transmembrane region" description="Helical" evidence="1">
    <location>
        <begin position="12"/>
        <end position="41"/>
    </location>
</feature>
<sequence>MHAAKIITNFIPLVVFGILAAWLPITGAAIGGLVAAVVVVMVTAHGGVGILPVAQAVVLAIFVVVAVTGGPGVDAWLSQWGPGGVSVVLGLFILVSAAFYPFTTQTSRAAVPQAYWHAPQFIALNRRISVAWGLAILASGVAHIIVSVDPWLLTAARPLVGYGVAIAAFTLAFLYTKREKARAEQAEHAHPMTTSIPIPAKTEAVK</sequence>
<dbReference type="AlphaFoldDB" id="A0A4S4FT85"/>
<protein>
    <recommendedName>
        <fullName evidence="4">DUF3159 domain-containing protein</fullName>
    </recommendedName>
</protein>
<dbReference type="RefSeq" id="WP_136424628.1">
    <property type="nucleotide sequence ID" value="NZ_SSSN01000007.1"/>
</dbReference>
<feature type="transmembrane region" description="Helical" evidence="1">
    <location>
        <begin position="48"/>
        <end position="68"/>
    </location>
</feature>
<keyword evidence="1" id="KW-0472">Membrane</keyword>
<evidence type="ECO:0000313" key="2">
    <source>
        <dbReference type="EMBL" id="THG33990.1"/>
    </source>
</evidence>
<evidence type="ECO:0000313" key="3">
    <source>
        <dbReference type="Proteomes" id="UP000307380"/>
    </source>
</evidence>
<keyword evidence="3" id="KW-1185">Reference proteome</keyword>
<reference evidence="2 3" key="1">
    <citation type="submission" date="2019-04" db="EMBL/GenBank/DDBJ databases">
        <authorList>
            <person name="Jiang L."/>
        </authorList>
    </citation>
    <scope>NUCLEOTIDE SEQUENCE [LARGE SCALE GENOMIC DNA]</scope>
    <source>
        <strain evidence="2 3">YIM 131861</strain>
    </source>
</reference>
<feature type="transmembrane region" description="Helical" evidence="1">
    <location>
        <begin position="80"/>
        <end position="100"/>
    </location>
</feature>
<comment type="caution">
    <text evidence="2">The sequence shown here is derived from an EMBL/GenBank/DDBJ whole genome shotgun (WGS) entry which is preliminary data.</text>
</comment>
<keyword evidence="1" id="KW-0812">Transmembrane</keyword>
<evidence type="ECO:0008006" key="4">
    <source>
        <dbReference type="Google" id="ProtNLM"/>
    </source>
</evidence>
<dbReference type="Proteomes" id="UP000307380">
    <property type="component" value="Unassembled WGS sequence"/>
</dbReference>